<reference evidence="1 2" key="1">
    <citation type="submission" date="2019-03" db="EMBL/GenBank/DDBJ databases">
        <title>First draft genome of Liparis tanakae, snailfish: a comprehensive survey of snailfish specific genes.</title>
        <authorList>
            <person name="Kim W."/>
            <person name="Song I."/>
            <person name="Jeong J.-H."/>
            <person name="Kim D."/>
            <person name="Kim S."/>
            <person name="Ryu S."/>
            <person name="Song J.Y."/>
            <person name="Lee S.K."/>
        </authorList>
    </citation>
    <scope>NUCLEOTIDE SEQUENCE [LARGE SCALE GENOMIC DNA]</scope>
    <source>
        <tissue evidence="1">Muscle</tissue>
    </source>
</reference>
<proteinExistence type="predicted"/>
<dbReference type="Proteomes" id="UP000314294">
    <property type="component" value="Unassembled WGS sequence"/>
</dbReference>
<comment type="caution">
    <text evidence="1">The sequence shown here is derived from an EMBL/GenBank/DDBJ whole genome shotgun (WGS) entry which is preliminary data.</text>
</comment>
<evidence type="ECO:0000313" key="1">
    <source>
        <dbReference type="EMBL" id="TNN86323.1"/>
    </source>
</evidence>
<name>A0A4Z2J9G3_9TELE</name>
<sequence>MEYGTSTGTKNSWTMSSVTWAVVTEGPAVGVSSGTTPPGHRDTATVETRFRHQHITMGTTGELLQAGDEAADGPVAVSPAD</sequence>
<protein>
    <submittedName>
        <fullName evidence="1">Uncharacterized protein</fullName>
    </submittedName>
</protein>
<gene>
    <name evidence="1" type="ORF">EYF80_003408</name>
</gene>
<dbReference type="EMBL" id="SRLO01000016">
    <property type="protein sequence ID" value="TNN86323.1"/>
    <property type="molecule type" value="Genomic_DNA"/>
</dbReference>
<dbReference type="AlphaFoldDB" id="A0A4Z2J9G3"/>
<accession>A0A4Z2J9G3</accession>
<keyword evidence="2" id="KW-1185">Reference proteome</keyword>
<evidence type="ECO:0000313" key="2">
    <source>
        <dbReference type="Proteomes" id="UP000314294"/>
    </source>
</evidence>
<organism evidence="1 2">
    <name type="scientific">Liparis tanakae</name>
    <name type="common">Tanaka's snailfish</name>
    <dbReference type="NCBI Taxonomy" id="230148"/>
    <lineage>
        <taxon>Eukaryota</taxon>
        <taxon>Metazoa</taxon>
        <taxon>Chordata</taxon>
        <taxon>Craniata</taxon>
        <taxon>Vertebrata</taxon>
        <taxon>Euteleostomi</taxon>
        <taxon>Actinopterygii</taxon>
        <taxon>Neopterygii</taxon>
        <taxon>Teleostei</taxon>
        <taxon>Neoteleostei</taxon>
        <taxon>Acanthomorphata</taxon>
        <taxon>Eupercaria</taxon>
        <taxon>Perciformes</taxon>
        <taxon>Cottioidei</taxon>
        <taxon>Cottales</taxon>
        <taxon>Liparidae</taxon>
        <taxon>Liparis</taxon>
    </lineage>
</organism>
<dbReference type="OrthoDB" id="10601775at2759"/>